<feature type="transmembrane region" description="Helical" evidence="6">
    <location>
        <begin position="156"/>
        <end position="179"/>
    </location>
</feature>
<dbReference type="InterPro" id="IPR011577">
    <property type="entry name" value="Cyt_b561_bac/Ni-Hgenase"/>
</dbReference>
<feature type="domain" description="Cytochrome b561 bacterial/Ni-hydrogenase" evidence="7">
    <location>
        <begin position="6"/>
        <end position="192"/>
    </location>
</feature>
<dbReference type="Gene3D" id="1.20.950.20">
    <property type="entry name" value="Transmembrane di-heme cytochromes, Chain C"/>
    <property type="match status" value="1"/>
</dbReference>
<dbReference type="SUPFAM" id="SSF81342">
    <property type="entry name" value="Transmembrane di-heme cytochromes"/>
    <property type="match status" value="1"/>
</dbReference>
<reference evidence="8" key="2">
    <citation type="journal article" date="2021" name="PeerJ">
        <title>Extensive microbial diversity within the chicken gut microbiome revealed by metagenomics and culture.</title>
        <authorList>
            <person name="Gilroy R."/>
            <person name="Ravi A."/>
            <person name="Getino M."/>
            <person name="Pursley I."/>
            <person name="Horton D.L."/>
            <person name="Alikhan N.F."/>
            <person name="Baker D."/>
            <person name="Gharbi K."/>
            <person name="Hall N."/>
            <person name="Watson M."/>
            <person name="Adriaenssens E.M."/>
            <person name="Foster-Nyarko E."/>
            <person name="Jarju S."/>
            <person name="Secka A."/>
            <person name="Antonio M."/>
            <person name="Oren A."/>
            <person name="Chaudhuri R.R."/>
            <person name="La Ragione R."/>
            <person name="Hildebrand F."/>
            <person name="Pallen M.J."/>
        </authorList>
    </citation>
    <scope>NUCLEOTIDE SEQUENCE</scope>
    <source>
        <strain evidence="8">7463</strain>
    </source>
</reference>
<dbReference type="GO" id="GO:0005886">
    <property type="term" value="C:plasma membrane"/>
    <property type="evidence" value="ECO:0007669"/>
    <property type="project" value="UniProtKB-SubCell"/>
</dbReference>
<reference evidence="8" key="1">
    <citation type="submission" date="2020-10" db="EMBL/GenBank/DDBJ databases">
        <authorList>
            <person name="Gilroy R."/>
        </authorList>
    </citation>
    <scope>NUCLEOTIDE SEQUENCE</scope>
    <source>
        <strain evidence="8">7463</strain>
    </source>
</reference>
<dbReference type="GO" id="GO:0022904">
    <property type="term" value="P:respiratory electron transport chain"/>
    <property type="evidence" value="ECO:0007669"/>
    <property type="project" value="InterPro"/>
</dbReference>
<comment type="subcellular location">
    <subcellularLocation>
        <location evidence="1">Cell membrane</location>
        <topology evidence="1">Multi-pass membrane protein</topology>
    </subcellularLocation>
</comment>
<dbReference type="AlphaFoldDB" id="A0A9D1IIR2"/>
<organism evidence="8 9">
    <name type="scientific">Candidatus Aphodousia faecigallinarum</name>
    <dbReference type="NCBI Taxonomy" id="2840677"/>
    <lineage>
        <taxon>Bacteria</taxon>
        <taxon>Pseudomonadati</taxon>
        <taxon>Pseudomonadota</taxon>
        <taxon>Betaproteobacteria</taxon>
        <taxon>Burkholderiales</taxon>
        <taxon>Sutterellaceae</taxon>
        <taxon>Sutterellaceae incertae sedis</taxon>
        <taxon>Candidatus Aphodousia</taxon>
    </lineage>
</organism>
<dbReference type="Pfam" id="PF01292">
    <property type="entry name" value="Ni_hydr_CYTB"/>
    <property type="match status" value="1"/>
</dbReference>
<sequence length="211" mass="23925">MRVYRQSVRNRLVHWGIAVSCFGLIMTGILQMPVAKRYGLTQVFPSTADFFSTLPWHYAFAILFTFLCVFHLMVHALEGDFDIVPQRGDLSKSVVIIKALLTGGPEPPSGKYLPEQRLAWAAFAAVFALLIITGLLKTLKNLSGIDFPDPMLFWLAQLHNLGMVLTILLFIGHMAAFLFKANRFLLPAMFSGYVDADYTKHRHSLWKEYEK</sequence>
<evidence type="ECO:0000256" key="1">
    <source>
        <dbReference type="ARBA" id="ARBA00004651"/>
    </source>
</evidence>
<keyword evidence="2" id="KW-1003">Cell membrane</keyword>
<name>A0A9D1IIR2_9BURK</name>
<dbReference type="InterPro" id="IPR051542">
    <property type="entry name" value="Hydrogenase_cytochrome"/>
</dbReference>
<protein>
    <submittedName>
        <fullName evidence="8">Cytochrome b/b6 domain-containing protein</fullName>
    </submittedName>
</protein>
<evidence type="ECO:0000256" key="2">
    <source>
        <dbReference type="ARBA" id="ARBA00022475"/>
    </source>
</evidence>
<feature type="transmembrane region" description="Helical" evidence="6">
    <location>
        <begin position="55"/>
        <end position="77"/>
    </location>
</feature>
<evidence type="ECO:0000256" key="4">
    <source>
        <dbReference type="ARBA" id="ARBA00022989"/>
    </source>
</evidence>
<evidence type="ECO:0000256" key="6">
    <source>
        <dbReference type="SAM" id="Phobius"/>
    </source>
</evidence>
<keyword evidence="3 6" id="KW-0812">Transmembrane</keyword>
<dbReference type="Proteomes" id="UP000824083">
    <property type="component" value="Unassembled WGS sequence"/>
</dbReference>
<feature type="transmembrane region" description="Helical" evidence="6">
    <location>
        <begin position="12"/>
        <end position="35"/>
    </location>
</feature>
<keyword evidence="4 6" id="KW-1133">Transmembrane helix</keyword>
<feature type="transmembrane region" description="Helical" evidence="6">
    <location>
        <begin position="118"/>
        <end position="136"/>
    </location>
</feature>
<evidence type="ECO:0000313" key="9">
    <source>
        <dbReference type="Proteomes" id="UP000824083"/>
    </source>
</evidence>
<evidence type="ECO:0000256" key="3">
    <source>
        <dbReference type="ARBA" id="ARBA00022692"/>
    </source>
</evidence>
<evidence type="ECO:0000259" key="7">
    <source>
        <dbReference type="Pfam" id="PF01292"/>
    </source>
</evidence>
<dbReference type="EMBL" id="DVMY01000013">
    <property type="protein sequence ID" value="HIU36739.1"/>
    <property type="molecule type" value="Genomic_DNA"/>
</dbReference>
<dbReference type="GO" id="GO:0020037">
    <property type="term" value="F:heme binding"/>
    <property type="evidence" value="ECO:0007669"/>
    <property type="project" value="TreeGrafter"/>
</dbReference>
<keyword evidence="5 6" id="KW-0472">Membrane</keyword>
<comment type="caution">
    <text evidence="8">The sequence shown here is derived from an EMBL/GenBank/DDBJ whole genome shotgun (WGS) entry which is preliminary data.</text>
</comment>
<proteinExistence type="predicted"/>
<gene>
    <name evidence="8" type="ORF">IAC56_00440</name>
</gene>
<dbReference type="PANTHER" id="PTHR30485">
    <property type="entry name" value="NI/FE-HYDROGENASE 1 B-TYPE CYTOCHROME SUBUNIT"/>
    <property type="match status" value="1"/>
</dbReference>
<dbReference type="PANTHER" id="PTHR30485:SF1">
    <property type="entry name" value="CYTOCHROME YDHU-RELATED"/>
    <property type="match status" value="1"/>
</dbReference>
<accession>A0A9D1IIR2</accession>
<evidence type="ECO:0000256" key="5">
    <source>
        <dbReference type="ARBA" id="ARBA00023136"/>
    </source>
</evidence>
<dbReference type="GO" id="GO:0009055">
    <property type="term" value="F:electron transfer activity"/>
    <property type="evidence" value="ECO:0007669"/>
    <property type="project" value="InterPro"/>
</dbReference>
<dbReference type="InterPro" id="IPR016174">
    <property type="entry name" value="Di-haem_cyt_TM"/>
</dbReference>
<evidence type="ECO:0000313" key="8">
    <source>
        <dbReference type="EMBL" id="HIU36739.1"/>
    </source>
</evidence>